<organism evidence="1 2">
    <name type="scientific">Bacteroides ovatus</name>
    <dbReference type="NCBI Taxonomy" id="28116"/>
    <lineage>
        <taxon>Bacteria</taxon>
        <taxon>Pseudomonadati</taxon>
        <taxon>Bacteroidota</taxon>
        <taxon>Bacteroidia</taxon>
        <taxon>Bacteroidales</taxon>
        <taxon>Bacteroidaceae</taxon>
        <taxon>Bacteroides</taxon>
    </lineage>
</organism>
<evidence type="ECO:0000313" key="2">
    <source>
        <dbReference type="Proteomes" id="UP000435985"/>
    </source>
</evidence>
<comment type="caution">
    <text evidence="1">The sequence shown here is derived from an EMBL/GenBank/DDBJ whole genome shotgun (WGS) entry which is preliminary data.</text>
</comment>
<name>A0A5N4EPY8_BACOV</name>
<dbReference type="AlphaFoldDB" id="A0A5N4EPY8"/>
<dbReference type="Proteomes" id="UP000435985">
    <property type="component" value="Unassembled WGS sequence"/>
</dbReference>
<evidence type="ECO:0000313" key="1">
    <source>
        <dbReference type="EMBL" id="KAA4663268.1"/>
    </source>
</evidence>
<accession>A0A5N4EPY8</accession>
<reference evidence="1 2" key="1">
    <citation type="journal article" date="2019" name="Nat. Med.">
        <title>A library of human gut bacterial isolates paired with longitudinal multiomics data enables mechanistic microbiome research.</title>
        <authorList>
            <person name="Poyet M."/>
            <person name="Groussin M."/>
            <person name="Gibbons S.M."/>
            <person name="Avila-Pacheco J."/>
            <person name="Jiang X."/>
            <person name="Kearney S.M."/>
            <person name="Perrotta A.R."/>
            <person name="Berdy B."/>
            <person name="Zhao S."/>
            <person name="Lieberman T.D."/>
            <person name="Swanson P.K."/>
            <person name="Smith M."/>
            <person name="Roesemann S."/>
            <person name="Alexander J.E."/>
            <person name="Rich S.A."/>
            <person name="Livny J."/>
            <person name="Vlamakis H."/>
            <person name="Clish C."/>
            <person name="Bullock K."/>
            <person name="Deik A."/>
            <person name="Scott J."/>
            <person name="Pierce K.A."/>
            <person name="Xavier R.J."/>
            <person name="Alm E.J."/>
        </authorList>
    </citation>
    <scope>NUCLEOTIDE SEQUENCE [LARGE SCALE GENOMIC DNA]</scope>
    <source>
        <strain evidence="1 2">BIOML-A14</strain>
    </source>
</reference>
<gene>
    <name evidence="1" type="ORF">F3B98_15120</name>
</gene>
<protein>
    <submittedName>
        <fullName evidence="1">Uncharacterized protein</fullName>
    </submittedName>
</protein>
<sequence>MKRSMKLVIDVSKKGVLDKLNAFLESFQQLQLGEYENGTITYDEEKEDEINTLLKKCFLAD</sequence>
<proteinExistence type="predicted"/>
<dbReference type="RefSeq" id="WP_149958885.1">
    <property type="nucleotide sequence ID" value="NZ_CP081917.1"/>
</dbReference>
<dbReference type="EMBL" id="VWFO01000019">
    <property type="protein sequence ID" value="KAA4663268.1"/>
    <property type="molecule type" value="Genomic_DNA"/>
</dbReference>